<gene>
    <name evidence="2" type="ORF">IMSHALPRED_007149</name>
</gene>
<reference evidence="2" key="1">
    <citation type="submission" date="2021-03" db="EMBL/GenBank/DDBJ databases">
        <authorList>
            <person name="Tagirdzhanova G."/>
        </authorList>
    </citation>
    <scope>NUCLEOTIDE SEQUENCE</scope>
</reference>
<dbReference type="EMBL" id="CAJPDT010000045">
    <property type="protein sequence ID" value="CAF9927191.1"/>
    <property type="molecule type" value="Genomic_DNA"/>
</dbReference>
<feature type="chain" id="PRO_5034948011" evidence="1">
    <location>
        <begin position="20"/>
        <end position="269"/>
    </location>
</feature>
<dbReference type="Proteomes" id="UP000664534">
    <property type="component" value="Unassembled WGS sequence"/>
</dbReference>
<dbReference type="AlphaFoldDB" id="A0A8H3FJP1"/>
<name>A0A8H3FJP1_9LECA</name>
<feature type="signal peptide" evidence="1">
    <location>
        <begin position="1"/>
        <end position="19"/>
    </location>
</feature>
<evidence type="ECO:0000256" key="1">
    <source>
        <dbReference type="SAM" id="SignalP"/>
    </source>
</evidence>
<protein>
    <submittedName>
        <fullName evidence="2">Uncharacterized protein</fullName>
    </submittedName>
</protein>
<comment type="caution">
    <text evidence="2">The sequence shown here is derived from an EMBL/GenBank/DDBJ whole genome shotgun (WGS) entry which is preliminary data.</text>
</comment>
<accession>A0A8H3FJP1</accession>
<sequence>MVVVTAFALAFPSIIIVSALTLNNPSLMLPNSTLANITSSNYIHTCDGSFYGYDLNPMSCIEALTQIDASSTTQQTYGPRLAGRFDVKLPKRYISLSGLCIIEPRVKNGKSSARASLQEVESAAAYIIDECVNGEPSQGGELHNIGGDNNLNIIVEKYEPQVQCSGAVSPSLLSSCQNIVDTMPASRDFTTWGPPDDPLAVVKLPLTYYSLDRRCKLSIRTDGLTDTYSRYQFWTTAVALTGICVRSGRVGVRDHLGLSDHLSMEIGPA</sequence>
<keyword evidence="3" id="KW-1185">Reference proteome</keyword>
<proteinExistence type="predicted"/>
<evidence type="ECO:0000313" key="3">
    <source>
        <dbReference type="Proteomes" id="UP000664534"/>
    </source>
</evidence>
<dbReference type="OrthoDB" id="5404491at2759"/>
<organism evidence="2 3">
    <name type="scientific">Imshaugia aleurites</name>
    <dbReference type="NCBI Taxonomy" id="172621"/>
    <lineage>
        <taxon>Eukaryota</taxon>
        <taxon>Fungi</taxon>
        <taxon>Dikarya</taxon>
        <taxon>Ascomycota</taxon>
        <taxon>Pezizomycotina</taxon>
        <taxon>Lecanoromycetes</taxon>
        <taxon>OSLEUM clade</taxon>
        <taxon>Lecanoromycetidae</taxon>
        <taxon>Lecanorales</taxon>
        <taxon>Lecanorineae</taxon>
        <taxon>Parmeliaceae</taxon>
        <taxon>Imshaugia</taxon>
    </lineage>
</organism>
<evidence type="ECO:0000313" key="2">
    <source>
        <dbReference type="EMBL" id="CAF9927191.1"/>
    </source>
</evidence>
<keyword evidence="1" id="KW-0732">Signal</keyword>